<proteinExistence type="predicted"/>
<protein>
    <recommendedName>
        <fullName evidence="2">PepSY domain-containing protein</fullName>
    </recommendedName>
</protein>
<gene>
    <name evidence="3" type="ORF">GCM10023337_13220</name>
</gene>
<feature type="chain" id="PRO_5045982593" description="PepSY domain-containing protein" evidence="1">
    <location>
        <begin position="25"/>
        <end position="107"/>
    </location>
</feature>
<keyword evidence="1" id="KW-0732">Signal</keyword>
<accession>A0ABP9M618</accession>
<dbReference type="InterPro" id="IPR025711">
    <property type="entry name" value="PepSY"/>
</dbReference>
<evidence type="ECO:0000313" key="4">
    <source>
        <dbReference type="Proteomes" id="UP001500227"/>
    </source>
</evidence>
<dbReference type="Gene3D" id="3.10.450.40">
    <property type="match status" value="1"/>
</dbReference>
<feature type="signal peptide" evidence="1">
    <location>
        <begin position="1"/>
        <end position="24"/>
    </location>
</feature>
<evidence type="ECO:0000259" key="2">
    <source>
        <dbReference type="Pfam" id="PF03413"/>
    </source>
</evidence>
<sequence length="107" mass="12692">MRLFFLALCLWIGVSTTVSMPTHASSLSPEQRREARHRGDIKPLRWVLRQIHHQYPGRVLDVDLDRHHHQYIYKIRLLQHGGYVLKLYVDARTAEVLKVKSRKAQRK</sequence>
<feature type="domain" description="PepSY" evidence="2">
    <location>
        <begin position="51"/>
        <end position="99"/>
    </location>
</feature>
<dbReference type="Pfam" id="PF03413">
    <property type="entry name" value="PepSY"/>
    <property type="match status" value="1"/>
</dbReference>
<dbReference type="Proteomes" id="UP001500227">
    <property type="component" value="Unassembled WGS sequence"/>
</dbReference>
<organism evidence="3 4">
    <name type="scientific">Paenalcaligenes hermetiae</name>
    <dbReference type="NCBI Taxonomy" id="1157987"/>
    <lineage>
        <taxon>Bacteria</taxon>
        <taxon>Pseudomonadati</taxon>
        <taxon>Pseudomonadota</taxon>
        <taxon>Betaproteobacteria</taxon>
        <taxon>Burkholderiales</taxon>
        <taxon>Alcaligenaceae</taxon>
        <taxon>Paenalcaligenes</taxon>
    </lineage>
</organism>
<reference evidence="4" key="1">
    <citation type="journal article" date="2019" name="Int. J. Syst. Evol. Microbiol.">
        <title>The Global Catalogue of Microorganisms (GCM) 10K type strain sequencing project: providing services to taxonomists for standard genome sequencing and annotation.</title>
        <authorList>
            <consortium name="The Broad Institute Genomics Platform"/>
            <consortium name="The Broad Institute Genome Sequencing Center for Infectious Disease"/>
            <person name="Wu L."/>
            <person name="Ma J."/>
        </authorList>
    </citation>
    <scope>NUCLEOTIDE SEQUENCE [LARGE SCALE GENOMIC DNA]</scope>
    <source>
        <strain evidence="4">JCM 18423</strain>
    </source>
</reference>
<evidence type="ECO:0000313" key="3">
    <source>
        <dbReference type="EMBL" id="GAA5089794.1"/>
    </source>
</evidence>
<dbReference type="EMBL" id="BAABKD010000009">
    <property type="protein sequence ID" value="GAA5089794.1"/>
    <property type="molecule type" value="Genomic_DNA"/>
</dbReference>
<comment type="caution">
    <text evidence="3">The sequence shown here is derived from an EMBL/GenBank/DDBJ whole genome shotgun (WGS) entry which is preliminary data.</text>
</comment>
<evidence type="ECO:0000256" key="1">
    <source>
        <dbReference type="SAM" id="SignalP"/>
    </source>
</evidence>
<name>A0ABP9M618_9BURK</name>
<keyword evidence="4" id="KW-1185">Reference proteome</keyword>